<feature type="domain" description="Mid2" evidence="4">
    <location>
        <begin position="156"/>
        <end position="209"/>
    </location>
</feature>
<keyword evidence="2" id="KW-1133">Transmembrane helix</keyword>
<evidence type="ECO:0000313" key="5">
    <source>
        <dbReference type="EMBL" id="KAE8397909.1"/>
    </source>
</evidence>
<keyword evidence="3" id="KW-0732">Signal</keyword>
<feature type="compositionally biased region" description="Low complexity" evidence="1">
    <location>
        <begin position="36"/>
        <end position="100"/>
    </location>
</feature>
<evidence type="ECO:0000256" key="1">
    <source>
        <dbReference type="SAM" id="MobiDB-lite"/>
    </source>
</evidence>
<dbReference type="Pfam" id="PF04478">
    <property type="entry name" value="Mid2"/>
    <property type="match status" value="1"/>
</dbReference>
<dbReference type="GeneID" id="43670277"/>
<feature type="compositionally biased region" description="Low complexity" evidence="1">
    <location>
        <begin position="152"/>
        <end position="165"/>
    </location>
</feature>
<evidence type="ECO:0000313" key="6">
    <source>
        <dbReference type="Proteomes" id="UP000325579"/>
    </source>
</evidence>
<evidence type="ECO:0000256" key="3">
    <source>
        <dbReference type="SAM" id="SignalP"/>
    </source>
</evidence>
<dbReference type="Proteomes" id="UP000325579">
    <property type="component" value="Unassembled WGS sequence"/>
</dbReference>
<dbReference type="EMBL" id="ML736874">
    <property type="protein sequence ID" value="KAE8397909.1"/>
    <property type="molecule type" value="Genomic_DNA"/>
</dbReference>
<proteinExistence type="predicted"/>
<dbReference type="InterPro" id="IPR007567">
    <property type="entry name" value="Mid2_dom"/>
</dbReference>
<protein>
    <recommendedName>
        <fullName evidence="4">Mid2 domain-containing protein</fullName>
    </recommendedName>
</protein>
<feature type="signal peptide" evidence="3">
    <location>
        <begin position="1"/>
        <end position="21"/>
    </location>
</feature>
<dbReference type="OrthoDB" id="5425782at2759"/>
<feature type="compositionally biased region" description="Low complexity" evidence="1">
    <location>
        <begin position="108"/>
        <end position="131"/>
    </location>
</feature>
<feature type="transmembrane region" description="Helical" evidence="2">
    <location>
        <begin position="193"/>
        <end position="214"/>
    </location>
</feature>
<reference evidence="5 6" key="1">
    <citation type="submission" date="2019-04" db="EMBL/GenBank/DDBJ databases">
        <authorList>
            <consortium name="DOE Joint Genome Institute"/>
            <person name="Mondo S."/>
            <person name="Kjaerbolling I."/>
            <person name="Vesth T."/>
            <person name="Frisvad J.C."/>
            <person name="Nybo J.L."/>
            <person name="Theobald S."/>
            <person name="Kildgaard S."/>
            <person name="Isbrandt T."/>
            <person name="Kuo A."/>
            <person name="Sato A."/>
            <person name="Lyhne E.K."/>
            <person name="Kogle M.E."/>
            <person name="Wiebenga A."/>
            <person name="Kun R.S."/>
            <person name="Lubbers R.J."/>
            <person name="Makela M.R."/>
            <person name="Barry K."/>
            <person name="Chovatia M."/>
            <person name="Clum A."/>
            <person name="Daum C."/>
            <person name="Haridas S."/>
            <person name="He G."/>
            <person name="LaButti K."/>
            <person name="Lipzen A."/>
            <person name="Riley R."/>
            <person name="Salamov A."/>
            <person name="Simmons B.A."/>
            <person name="Magnuson J.K."/>
            <person name="Henrissat B."/>
            <person name="Mortensen U.H."/>
            <person name="Larsen T.O."/>
            <person name="Devries R.P."/>
            <person name="Grigoriev I.V."/>
            <person name="Machida M."/>
            <person name="Baker S.E."/>
            <person name="Andersen M.R."/>
            <person name="Cantor M.N."/>
            <person name="Hua S.X."/>
        </authorList>
    </citation>
    <scope>NUCLEOTIDE SEQUENCE [LARGE SCALE GENOMIC DNA]</scope>
    <source>
        <strain evidence="5 6">CBS 119388</strain>
    </source>
</reference>
<keyword evidence="2" id="KW-0812">Transmembrane</keyword>
<feature type="region of interest" description="Disordered" evidence="1">
    <location>
        <begin position="152"/>
        <end position="187"/>
    </location>
</feature>
<dbReference type="AlphaFoldDB" id="A0A5N7CVA9"/>
<organism evidence="5 6">
    <name type="scientific">Aspergillus pseudonomiae</name>
    <dbReference type="NCBI Taxonomy" id="1506151"/>
    <lineage>
        <taxon>Eukaryota</taxon>
        <taxon>Fungi</taxon>
        <taxon>Dikarya</taxon>
        <taxon>Ascomycota</taxon>
        <taxon>Pezizomycotina</taxon>
        <taxon>Eurotiomycetes</taxon>
        <taxon>Eurotiomycetidae</taxon>
        <taxon>Eurotiales</taxon>
        <taxon>Aspergillaceae</taxon>
        <taxon>Aspergillus</taxon>
        <taxon>Aspergillus subgen. Circumdati</taxon>
    </lineage>
</organism>
<evidence type="ECO:0000256" key="2">
    <source>
        <dbReference type="SAM" id="Phobius"/>
    </source>
</evidence>
<feature type="chain" id="PRO_5024934076" description="Mid2 domain-containing protein" evidence="3">
    <location>
        <begin position="22"/>
        <end position="275"/>
    </location>
</feature>
<evidence type="ECO:0000259" key="4">
    <source>
        <dbReference type="Pfam" id="PF04478"/>
    </source>
</evidence>
<keyword evidence="6" id="KW-1185">Reference proteome</keyword>
<dbReference type="RefSeq" id="XP_031935228.1">
    <property type="nucleotide sequence ID" value="XM_032085586.1"/>
</dbReference>
<feature type="region of interest" description="Disordered" evidence="1">
    <location>
        <begin position="239"/>
        <end position="275"/>
    </location>
</feature>
<sequence>MRVSSLSFLLYSLSLLAAVSGQSVAVTGGDVATSKDAAPTKTDPTTTSTSSTSSTSSSSSESTESTSTTSDTKPTATKSDPTTTSDSSSSTTDPPKTSADQPTKTSASSTSEPTTDNNSDSNSKTSADNSSQTSQTPVVKTLTTVQTVSGTPVHTTLTTTSSAPVGATDSPSLNGEEKDSKSSGLSSNQKKTIIGVVVGVGGAILIGALGVVAWRIHARKRNGHDNDEATDLMSGTAVGSGVREKAPSPGAAGTPFKSTLDQYHNPGPVNAASNF</sequence>
<accession>A0A5N7CVA9</accession>
<keyword evidence="2" id="KW-0472">Membrane</keyword>
<name>A0A5N7CVA9_9EURO</name>
<gene>
    <name evidence="5" type="ORF">BDV37DRAFT_276574</name>
</gene>
<feature type="region of interest" description="Disordered" evidence="1">
    <location>
        <begin position="29"/>
        <end position="139"/>
    </location>
</feature>